<evidence type="ECO:0000313" key="3">
    <source>
        <dbReference type="EMBL" id="PRX52256.1"/>
    </source>
</evidence>
<organism evidence="3 4">
    <name type="scientific">Nonomuraea fuscirosea</name>
    <dbReference type="NCBI Taxonomy" id="1291556"/>
    <lineage>
        <taxon>Bacteria</taxon>
        <taxon>Bacillati</taxon>
        <taxon>Actinomycetota</taxon>
        <taxon>Actinomycetes</taxon>
        <taxon>Streptosporangiales</taxon>
        <taxon>Streptosporangiaceae</taxon>
        <taxon>Nonomuraea</taxon>
    </lineage>
</organism>
<dbReference type="EMBL" id="PVNG01000032">
    <property type="protein sequence ID" value="PRX52256.1"/>
    <property type="molecule type" value="Genomic_DNA"/>
</dbReference>
<dbReference type="AlphaFoldDB" id="A0A2T0M4V6"/>
<dbReference type="Proteomes" id="UP000238312">
    <property type="component" value="Unassembled WGS sequence"/>
</dbReference>
<accession>A0A2T0M4V6</accession>
<dbReference type="Pfam" id="PF13672">
    <property type="entry name" value="PP2C_2"/>
    <property type="match status" value="1"/>
</dbReference>
<comment type="caution">
    <text evidence="3">The sequence shown here is derived from an EMBL/GenBank/DDBJ whole genome shotgun (WGS) entry which is preliminary data.</text>
</comment>
<gene>
    <name evidence="3" type="ORF">B0I32_1326</name>
</gene>
<feature type="domain" description="PPM-type phosphatase" evidence="2">
    <location>
        <begin position="11"/>
        <end position="265"/>
    </location>
</feature>
<sequence>MTWQVLVKKQRGASHVRAGSENQDAIASTPDIPPGSSMEWGLSVAVSVADGHGSPTSFRSALGARLAVEVSQELSKELIAFAAKGADWSTAKRLLEEKAGRQLVRQWRKRVKEALADNPFQEHELNLLEERSGSAARARVVDDPYQAYGSTLLTAVATETFMTFWQIGDGDIVVVDAQGRAGKPLQADARLLGNATTSLCSADAAQELRSYVAGTHAPLVLISTDGLANSYADDSGLLSFASDVMKIIAADGLEAVSDHLSEWLQTISERGSGDDIAVGILCRPAGIPAAAHRAGSHQADSHQIGAQHQTGTHRAVDDAERGRIEEDA</sequence>
<keyword evidence="4" id="KW-1185">Reference proteome</keyword>
<feature type="compositionally biased region" description="Basic and acidic residues" evidence="1">
    <location>
        <begin position="314"/>
        <end position="328"/>
    </location>
</feature>
<protein>
    <submittedName>
        <fullName evidence="3">Protein phosphatase 2C-like protein</fullName>
    </submittedName>
</protein>
<dbReference type="Gene3D" id="3.60.40.10">
    <property type="entry name" value="PPM-type phosphatase domain"/>
    <property type="match status" value="1"/>
</dbReference>
<evidence type="ECO:0000313" key="4">
    <source>
        <dbReference type="Proteomes" id="UP000238312"/>
    </source>
</evidence>
<dbReference type="RefSeq" id="WP_181308668.1">
    <property type="nucleotide sequence ID" value="NZ_PVNG01000032.1"/>
</dbReference>
<evidence type="ECO:0000256" key="1">
    <source>
        <dbReference type="SAM" id="MobiDB-lite"/>
    </source>
</evidence>
<dbReference type="InterPro" id="IPR036457">
    <property type="entry name" value="PPM-type-like_dom_sf"/>
</dbReference>
<evidence type="ECO:0000259" key="2">
    <source>
        <dbReference type="Pfam" id="PF13672"/>
    </source>
</evidence>
<proteinExistence type="predicted"/>
<dbReference type="InterPro" id="IPR001932">
    <property type="entry name" value="PPM-type_phosphatase-like_dom"/>
</dbReference>
<dbReference type="SUPFAM" id="SSF81606">
    <property type="entry name" value="PP2C-like"/>
    <property type="match status" value="1"/>
</dbReference>
<feature type="region of interest" description="Disordered" evidence="1">
    <location>
        <begin position="14"/>
        <end position="33"/>
    </location>
</feature>
<name>A0A2T0M4V6_9ACTN</name>
<reference evidence="3 4" key="1">
    <citation type="submission" date="2018-03" db="EMBL/GenBank/DDBJ databases">
        <title>Genomic Encyclopedia of Type Strains, Phase III (KMG-III): the genomes of soil and plant-associated and newly described type strains.</title>
        <authorList>
            <person name="Whitman W."/>
        </authorList>
    </citation>
    <scope>NUCLEOTIDE SEQUENCE [LARGE SCALE GENOMIC DNA]</scope>
    <source>
        <strain evidence="3 4">CGMCC 4.7104</strain>
    </source>
</reference>
<feature type="region of interest" description="Disordered" evidence="1">
    <location>
        <begin position="294"/>
        <end position="328"/>
    </location>
</feature>